<dbReference type="KEGG" id="vgu:HYG85_09130"/>
<feature type="domain" description="Card1 endonuclease" evidence="1">
    <location>
        <begin position="240"/>
        <end position="365"/>
    </location>
</feature>
<keyword evidence="3" id="KW-1185">Reference proteome</keyword>
<dbReference type="InterPro" id="IPR011335">
    <property type="entry name" value="Restrct_endonuc-II-like"/>
</dbReference>
<organism evidence="2 3">
    <name type="scientific">Vallitalea guaymasensis</name>
    <dbReference type="NCBI Taxonomy" id="1185412"/>
    <lineage>
        <taxon>Bacteria</taxon>
        <taxon>Bacillati</taxon>
        <taxon>Bacillota</taxon>
        <taxon>Clostridia</taxon>
        <taxon>Lachnospirales</taxon>
        <taxon>Vallitaleaceae</taxon>
        <taxon>Vallitalea</taxon>
    </lineage>
</organism>
<dbReference type="InterPro" id="IPR015093">
    <property type="entry name" value="Card1_endonucl_dom"/>
</dbReference>
<dbReference type="SUPFAM" id="SSF52980">
    <property type="entry name" value="Restriction endonuclease-like"/>
    <property type="match status" value="1"/>
</dbReference>
<dbReference type="EMBL" id="CP058561">
    <property type="protein sequence ID" value="QUH29074.1"/>
    <property type="molecule type" value="Genomic_DNA"/>
</dbReference>
<evidence type="ECO:0000259" key="1">
    <source>
        <dbReference type="Pfam" id="PF09002"/>
    </source>
</evidence>
<dbReference type="Pfam" id="PF09002">
    <property type="entry name" value="Card1_endonuc"/>
    <property type="match status" value="1"/>
</dbReference>
<protein>
    <submittedName>
        <fullName evidence="2">DUF1887 family protein</fullName>
    </submittedName>
</protein>
<proteinExistence type="predicted"/>
<gene>
    <name evidence="2" type="ORF">HYG85_09130</name>
</gene>
<sequence>MICNTLINILDDFNDDVAYISKFMKPEKVINIANANKDSVDVLTDMGRFLSEQLEGTRIIKKSYTNPLQLKKIIDNHVEHDTIINISSGDNLSAVIAHQAMIDHDITLIYMDIGEEKIYKLTKKGIKVINYDNINFRVKDYVSITGGKIVTDETFDYIIEDYNNMLDIILDNYELWIRTRDYIRNNLVSQSDDSIVTRSSENNQDIVYLFNKFSSIDCVRSIRENGNNIIIVFKNEDIRNYILSGVWLEHFTYNIVKENSKVCDVRTGVRFLWDEDRIEVENEMDVIAVAGSSLICISCKDTKRYNSGALNELDIYAEQLGGSTVKKILVATKPSKGQYVDERAERMGINLVLFDGDVDKFRKCLYDIIDA</sequence>
<dbReference type="GO" id="GO:0003676">
    <property type="term" value="F:nucleic acid binding"/>
    <property type="evidence" value="ECO:0007669"/>
    <property type="project" value="InterPro"/>
</dbReference>
<evidence type="ECO:0000313" key="3">
    <source>
        <dbReference type="Proteomes" id="UP000677305"/>
    </source>
</evidence>
<dbReference type="Gene3D" id="3.40.1350.10">
    <property type="match status" value="1"/>
</dbReference>
<dbReference type="AlphaFoldDB" id="A0A8J8MA42"/>
<name>A0A8J8MA42_9FIRM</name>
<accession>A0A8J8MA42</accession>
<evidence type="ECO:0000313" key="2">
    <source>
        <dbReference type="EMBL" id="QUH29074.1"/>
    </source>
</evidence>
<reference evidence="2 3" key="1">
    <citation type="submission" date="2020-07" db="EMBL/GenBank/DDBJ databases">
        <title>Vallitalea guaymasensis genome.</title>
        <authorList>
            <person name="Postec A."/>
        </authorList>
    </citation>
    <scope>NUCLEOTIDE SEQUENCE [LARGE SCALE GENOMIC DNA]</scope>
    <source>
        <strain evidence="2 3">Ra1766G1</strain>
    </source>
</reference>
<dbReference type="RefSeq" id="WP_212693211.1">
    <property type="nucleotide sequence ID" value="NZ_CP058561.1"/>
</dbReference>
<dbReference type="Proteomes" id="UP000677305">
    <property type="component" value="Chromosome"/>
</dbReference>
<dbReference type="InterPro" id="IPR011856">
    <property type="entry name" value="tRNA_endonuc-like_dom_sf"/>
</dbReference>